<proteinExistence type="predicted"/>
<feature type="compositionally biased region" description="Low complexity" evidence="1">
    <location>
        <begin position="30"/>
        <end position="56"/>
    </location>
</feature>
<protein>
    <submittedName>
        <fullName evidence="2">(northern house mosquito) hypothetical protein</fullName>
    </submittedName>
</protein>
<evidence type="ECO:0000256" key="1">
    <source>
        <dbReference type="SAM" id="MobiDB-lite"/>
    </source>
</evidence>
<name>A0A8D8BDE5_CULPI</name>
<feature type="compositionally biased region" description="Basic residues" evidence="1">
    <location>
        <begin position="108"/>
        <end position="117"/>
    </location>
</feature>
<sequence>MLTSPRRKYRKRCGRRSPQPSRNTKRTKILPLHPLLQQSSSITSNSSIASKAPSSSEVRRTGIVTHLRHKLRMHRTIPVITAVPTTSTIDRPAPTRTAPFPVTENASRLHRAFRHTP</sequence>
<feature type="region of interest" description="Disordered" evidence="1">
    <location>
        <begin position="82"/>
        <end position="117"/>
    </location>
</feature>
<accession>A0A8D8BDE5</accession>
<feature type="compositionally biased region" description="Basic residues" evidence="1">
    <location>
        <begin position="1"/>
        <end position="15"/>
    </location>
</feature>
<reference evidence="2" key="1">
    <citation type="submission" date="2021-05" db="EMBL/GenBank/DDBJ databases">
        <authorList>
            <person name="Alioto T."/>
            <person name="Alioto T."/>
            <person name="Gomez Garrido J."/>
        </authorList>
    </citation>
    <scope>NUCLEOTIDE SEQUENCE</scope>
</reference>
<organism evidence="2">
    <name type="scientific">Culex pipiens</name>
    <name type="common">House mosquito</name>
    <dbReference type="NCBI Taxonomy" id="7175"/>
    <lineage>
        <taxon>Eukaryota</taxon>
        <taxon>Metazoa</taxon>
        <taxon>Ecdysozoa</taxon>
        <taxon>Arthropoda</taxon>
        <taxon>Hexapoda</taxon>
        <taxon>Insecta</taxon>
        <taxon>Pterygota</taxon>
        <taxon>Neoptera</taxon>
        <taxon>Endopterygota</taxon>
        <taxon>Diptera</taxon>
        <taxon>Nematocera</taxon>
        <taxon>Culicoidea</taxon>
        <taxon>Culicidae</taxon>
        <taxon>Culicinae</taxon>
        <taxon>Culicini</taxon>
        <taxon>Culex</taxon>
        <taxon>Culex</taxon>
    </lineage>
</organism>
<dbReference type="EMBL" id="HBUE01069073">
    <property type="protein sequence ID" value="CAG6472009.1"/>
    <property type="molecule type" value="Transcribed_RNA"/>
</dbReference>
<dbReference type="AlphaFoldDB" id="A0A8D8BDE5"/>
<evidence type="ECO:0000313" key="2">
    <source>
        <dbReference type="EMBL" id="CAG6472009.1"/>
    </source>
</evidence>
<feature type="region of interest" description="Disordered" evidence="1">
    <location>
        <begin position="1"/>
        <end position="60"/>
    </location>
</feature>